<evidence type="ECO:0000313" key="1">
    <source>
        <dbReference type="EMBL" id="KZD21151.1"/>
    </source>
</evidence>
<organism evidence="1 2">
    <name type="scientific">Tardiphaga robiniae</name>
    <dbReference type="NCBI Taxonomy" id="943830"/>
    <lineage>
        <taxon>Bacteria</taxon>
        <taxon>Pseudomonadati</taxon>
        <taxon>Pseudomonadota</taxon>
        <taxon>Alphaproteobacteria</taxon>
        <taxon>Hyphomicrobiales</taxon>
        <taxon>Nitrobacteraceae</taxon>
        <taxon>Tardiphaga</taxon>
    </lineage>
</organism>
<keyword evidence="2" id="KW-1185">Reference proteome</keyword>
<comment type="caution">
    <text evidence="1">The sequence shown here is derived from an EMBL/GenBank/DDBJ whole genome shotgun (WGS) entry which is preliminary data.</text>
</comment>
<protein>
    <submittedName>
        <fullName evidence="1">Uncharacterized protein</fullName>
    </submittedName>
</protein>
<reference evidence="1 2" key="1">
    <citation type="submission" date="2016-03" db="EMBL/GenBank/DDBJ databases">
        <title>Microsymbionts genomes from the relict species Vavilovia formosa (Stev.) Fed.</title>
        <authorList>
            <person name="Kopat V."/>
            <person name="Chirak E."/>
            <person name="Kimeklis A."/>
            <person name="Andronov E."/>
        </authorList>
    </citation>
    <scope>NUCLEOTIDE SEQUENCE [LARGE SCALE GENOMIC DNA]</scope>
    <source>
        <strain evidence="1 2">Vaf07</strain>
    </source>
</reference>
<dbReference type="Proteomes" id="UP000076574">
    <property type="component" value="Unassembled WGS sequence"/>
</dbReference>
<accession>A0A161QYM9</accession>
<evidence type="ECO:0000313" key="2">
    <source>
        <dbReference type="Proteomes" id="UP000076574"/>
    </source>
</evidence>
<dbReference type="EMBL" id="LVYV01000053">
    <property type="protein sequence ID" value="KZD21151.1"/>
    <property type="molecule type" value="Genomic_DNA"/>
</dbReference>
<dbReference type="AlphaFoldDB" id="A0A161QYM9"/>
<sequence>MAATKVARNPDVGEASRYRALDGANEEIPPFGIICRQIADCAAHEAAGAADDGAKDLACIAQPVQVESRLLKCEQLLLAPAIIV</sequence>
<proteinExistence type="predicted"/>
<gene>
    <name evidence="1" type="ORF">A4A58_15350</name>
</gene>
<name>A0A161QYM9_9BRAD</name>